<feature type="transmembrane region" description="Helical" evidence="1">
    <location>
        <begin position="292"/>
        <end position="310"/>
    </location>
</feature>
<keyword evidence="3" id="KW-1185">Reference proteome</keyword>
<keyword evidence="1" id="KW-0472">Membrane</keyword>
<feature type="transmembrane region" description="Helical" evidence="1">
    <location>
        <begin position="97"/>
        <end position="116"/>
    </location>
</feature>
<name>A0A1L8MP91_9STRE</name>
<protein>
    <recommendedName>
        <fullName evidence="4">Membrane protein 6-pyruvoyl-tetrahydropterin synthase-related domain-containing protein</fullName>
    </recommendedName>
</protein>
<evidence type="ECO:0008006" key="4">
    <source>
        <dbReference type="Google" id="ProtNLM"/>
    </source>
</evidence>
<evidence type="ECO:0000256" key="1">
    <source>
        <dbReference type="SAM" id="Phobius"/>
    </source>
</evidence>
<feature type="transmembrane region" description="Helical" evidence="1">
    <location>
        <begin position="186"/>
        <end position="216"/>
    </location>
</feature>
<feature type="transmembrane region" description="Helical" evidence="1">
    <location>
        <begin position="72"/>
        <end position="92"/>
    </location>
</feature>
<feature type="transmembrane region" description="Helical" evidence="1">
    <location>
        <begin position="588"/>
        <end position="606"/>
    </location>
</feature>
<keyword evidence="1" id="KW-1133">Transmembrane helix</keyword>
<organism evidence="2 3">
    <name type="scientific">Streptococcus bovimastitidis</name>
    <dbReference type="NCBI Taxonomy" id="1856638"/>
    <lineage>
        <taxon>Bacteria</taxon>
        <taxon>Bacillati</taxon>
        <taxon>Bacillota</taxon>
        <taxon>Bacilli</taxon>
        <taxon>Lactobacillales</taxon>
        <taxon>Streptococcaceae</taxon>
        <taxon>Streptococcus</taxon>
    </lineage>
</organism>
<comment type="caution">
    <text evidence="2">The sequence shown here is derived from an EMBL/GenBank/DDBJ whole genome shotgun (WGS) entry which is preliminary data.</text>
</comment>
<reference evidence="3" key="1">
    <citation type="submission" date="2016-06" db="EMBL/GenBank/DDBJ databases">
        <authorList>
            <person name="de Vries S.P.W."/>
            <person name="Hadjirin N.F."/>
            <person name="Lay E.M."/>
            <person name="Zadoks R.N."/>
            <person name="Peacock S.J."/>
            <person name="Parkhill J."/>
            <person name="Grant A.J."/>
            <person name="Mcdougall S."/>
            <person name="Holmes M.A."/>
        </authorList>
    </citation>
    <scope>NUCLEOTIDE SEQUENCE [LARGE SCALE GENOMIC DNA]</scope>
    <source>
        <strain evidence="3">NZ1587</strain>
    </source>
</reference>
<evidence type="ECO:0000313" key="2">
    <source>
        <dbReference type="EMBL" id="OJF72573.1"/>
    </source>
</evidence>
<dbReference type="STRING" id="1856638.A9Q68_03220"/>
<dbReference type="OrthoDB" id="9784157at2"/>
<feature type="transmembrane region" description="Helical" evidence="1">
    <location>
        <begin position="12"/>
        <end position="30"/>
    </location>
</feature>
<keyword evidence="1" id="KW-0812">Transmembrane</keyword>
<dbReference type="RefSeq" id="WP_071793257.1">
    <property type="nucleotide sequence ID" value="NZ_LZDD01000001.1"/>
</dbReference>
<sequence length="618" mass="72028">MVNNILKSKFKRYLLFFILALIPMVPFLVFQRFHMDWDSWFHFSRIYELSKNIKYGKIIPDVSYYSFNHQGYAVNFFYPYFVNYPIAILLIFINKPVLTVIIFNVFFHFLGLNLSFNSYFKLKHNPKTALLFSIIYIFGYSTFNVRMLNMGTYNQQIAYLFLPLAIIGIYQLMFEDFKNWQFEVTFSIILITLTHLLTTYLLVIYTLVLFISLLLLDRMKITLSRINSWLLSGISIIGGTLIFIVPLIEQKKSNDWLKVPAMNLGTEGIIANSVSKVTWLERINSALTFQDIVILILFFSLLLAATYKLFNKETNILIGAIFIVSIIQSNLIPYFYLQKIAFIDMIQTLNRFDMFFYFFIALLIVIIVENYYQIFEINNKTILYGAIVLYVLFNCQSFDKQNDIFTGEISEFDKVSYFATNENIYKGLANSNFGYFSADAGKGFYRINGFMDYRTNQQIKRIPREDGKYDIDSGSYKIENGNSFAPIINFPKSYKVSTNDLIENAVYFDGQREFKKFNQDKFTFTIKDIPKGTKVVRSPITYLKGFVAKNSDGAILHSYKDKDGWLAIEKPDTKKIFITYHKTIAHKLAIGISLITWILLPIIAVFKSKSDKRKLIIS</sequence>
<feature type="transmembrane region" description="Helical" evidence="1">
    <location>
        <begin position="128"/>
        <end position="145"/>
    </location>
</feature>
<feature type="transmembrane region" description="Helical" evidence="1">
    <location>
        <begin position="349"/>
        <end position="372"/>
    </location>
</feature>
<proteinExistence type="predicted"/>
<feature type="transmembrane region" description="Helical" evidence="1">
    <location>
        <begin position="157"/>
        <end position="174"/>
    </location>
</feature>
<feature type="transmembrane region" description="Helical" evidence="1">
    <location>
        <begin position="228"/>
        <end position="248"/>
    </location>
</feature>
<evidence type="ECO:0000313" key="3">
    <source>
        <dbReference type="Proteomes" id="UP000182015"/>
    </source>
</evidence>
<dbReference type="Proteomes" id="UP000182015">
    <property type="component" value="Unassembled WGS sequence"/>
</dbReference>
<dbReference type="AlphaFoldDB" id="A0A1L8MP91"/>
<gene>
    <name evidence="2" type="ORF">A9Q68_03220</name>
</gene>
<feature type="transmembrane region" description="Helical" evidence="1">
    <location>
        <begin position="316"/>
        <end position="337"/>
    </location>
</feature>
<accession>A0A1L8MP91</accession>
<dbReference type="EMBL" id="LZDD01000001">
    <property type="protein sequence ID" value="OJF72573.1"/>
    <property type="molecule type" value="Genomic_DNA"/>
</dbReference>